<dbReference type="PRINTS" id="PR00344">
    <property type="entry name" value="BCTRLSENSOR"/>
</dbReference>
<dbReference type="PATRIC" id="fig|1121338.3.peg.1212"/>
<feature type="transmembrane region" description="Helical" evidence="9">
    <location>
        <begin position="111"/>
        <end position="130"/>
    </location>
</feature>
<dbReference type="PROSITE" id="PS50109">
    <property type="entry name" value="HIS_KIN"/>
    <property type="match status" value="1"/>
</dbReference>
<gene>
    <name evidence="11" type="primary">phoR_2</name>
    <name evidence="11" type="ORF">CLTEP_11810</name>
</gene>
<evidence type="ECO:0000313" key="12">
    <source>
        <dbReference type="Proteomes" id="UP000075531"/>
    </source>
</evidence>
<protein>
    <recommendedName>
        <fullName evidence="3">histidine kinase</fullName>
        <ecNumber evidence="3">2.7.13.3</ecNumber>
    </recommendedName>
</protein>
<evidence type="ECO:0000256" key="4">
    <source>
        <dbReference type="ARBA" id="ARBA00022553"/>
    </source>
</evidence>
<dbReference type="OrthoDB" id="9773956at2"/>
<dbReference type="EMBL" id="LTBA01000009">
    <property type="protein sequence ID" value="KYH34859.1"/>
    <property type="molecule type" value="Genomic_DNA"/>
</dbReference>
<evidence type="ECO:0000256" key="1">
    <source>
        <dbReference type="ARBA" id="ARBA00000085"/>
    </source>
</evidence>
<feature type="domain" description="Histidine kinase" evidence="10">
    <location>
        <begin position="201"/>
        <end position="418"/>
    </location>
</feature>
<evidence type="ECO:0000256" key="7">
    <source>
        <dbReference type="ARBA" id="ARBA00023012"/>
    </source>
</evidence>
<evidence type="ECO:0000256" key="8">
    <source>
        <dbReference type="SAM" id="Coils"/>
    </source>
</evidence>
<dbReference type="InterPro" id="IPR004358">
    <property type="entry name" value="Sig_transdc_His_kin-like_C"/>
</dbReference>
<dbReference type="SUPFAM" id="SSF47384">
    <property type="entry name" value="Homodimeric domain of signal transducing histidine kinase"/>
    <property type="match status" value="1"/>
</dbReference>
<dbReference type="PANTHER" id="PTHR45453:SF1">
    <property type="entry name" value="PHOSPHATE REGULON SENSOR PROTEIN PHOR"/>
    <property type="match status" value="1"/>
</dbReference>
<evidence type="ECO:0000259" key="10">
    <source>
        <dbReference type="PROSITE" id="PS50109"/>
    </source>
</evidence>
<dbReference type="Gene3D" id="3.30.565.10">
    <property type="entry name" value="Histidine kinase-like ATPase, C-terminal domain"/>
    <property type="match status" value="1"/>
</dbReference>
<dbReference type="Gene3D" id="1.10.287.130">
    <property type="match status" value="1"/>
</dbReference>
<dbReference type="CDD" id="cd00075">
    <property type="entry name" value="HATPase"/>
    <property type="match status" value="1"/>
</dbReference>
<dbReference type="InterPro" id="IPR005467">
    <property type="entry name" value="His_kinase_dom"/>
</dbReference>
<keyword evidence="9" id="KW-0472">Membrane</keyword>
<keyword evidence="6" id="KW-0418">Kinase</keyword>
<comment type="catalytic activity">
    <reaction evidence="1">
        <text>ATP + protein L-histidine = ADP + protein N-phospho-L-histidine.</text>
        <dbReference type="EC" id="2.7.13.3"/>
    </reaction>
</comment>
<sequence>MKNSVIKNPEFKNIFISASIIFIGINFIYILSMYFTWTGLNRKIIMKNLCYIGKAVSKNPELESDIMESILNDADDRYIELGKSIASKYGYKPNIKLNIAPIIYDYYKMNIAYNIIFFIAIIAALYIILYKNFKVLYDKLSYLCISTEKIVDGNFKVKLFKEKEGELSKLNFEFNRMSKCLQLTLEELREEKKLLKNMISDISHQLKTPLTSLKMFNELLLDGADEQTDVRREFLGKSLVQIDRMEWLIHTLLKMARLETGVIELNKEESDLCEAIKEEIMSLNMKIKMKNIQVITNGLDKPLYLKFDKKWMGEAIRNVINNAVVYTPNYGTITISAEKKEGIIRIIIEDTGIGISKEDLPHIFSRFYQGKNSKTMSQNGSGVGLSLTKLIIEKHNGVIEVNSFLGEGSTFKFILPME</sequence>
<comment type="caution">
    <text evidence="11">The sequence shown here is derived from an EMBL/GenBank/DDBJ whole genome shotgun (WGS) entry which is preliminary data.</text>
</comment>
<dbReference type="GO" id="GO:0000155">
    <property type="term" value="F:phosphorelay sensor kinase activity"/>
    <property type="evidence" value="ECO:0007669"/>
    <property type="project" value="InterPro"/>
</dbReference>
<evidence type="ECO:0000256" key="9">
    <source>
        <dbReference type="SAM" id="Phobius"/>
    </source>
</evidence>
<dbReference type="Proteomes" id="UP000075531">
    <property type="component" value="Unassembled WGS sequence"/>
</dbReference>
<evidence type="ECO:0000313" key="11">
    <source>
        <dbReference type="EMBL" id="KYH34859.1"/>
    </source>
</evidence>
<evidence type="ECO:0000256" key="6">
    <source>
        <dbReference type="ARBA" id="ARBA00022777"/>
    </source>
</evidence>
<dbReference type="Pfam" id="PF02518">
    <property type="entry name" value="HATPase_c"/>
    <property type="match status" value="1"/>
</dbReference>
<feature type="transmembrane region" description="Helical" evidence="9">
    <location>
        <begin position="14"/>
        <end position="37"/>
    </location>
</feature>
<dbReference type="Gene3D" id="1.10.8.500">
    <property type="entry name" value="HAMP domain in histidine kinase"/>
    <property type="match status" value="1"/>
</dbReference>
<dbReference type="Pfam" id="PF00512">
    <property type="entry name" value="HisKA"/>
    <property type="match status" value="1"/>
</dbReference>
<dbReference type="InterPro" id="IPR003594">
    <property type="entry name" value="HATPase_dom"/>
</dbReference>
<keyword evidence="9" id="KW-0812">Transmembrane</keyword>
<dbReference type="InterPro" id="IPR036097">
    <property type="entry name" value="HisK_dim/P_sf"/>
</dbReference>
<dbReference type="CDD" id="cd00082">
    <property type="entry name" value="HisKA"/>
    <property type="match status" value="1"/>
</dbReference>
<keyword evidence="4" id="KW-0597">Phosphoprotein</keyword>
<dbReference type="InterPro" id="IPR050351">
    <property type="entry name" value="BphY/WalK/GraS-like"/>
</dbReference>
<dbReference type="PANTHER" id="PTHR45453">
    <property type="entry name" value="PHOSPHATE REGULON SENSOR PROTEIN PHOR"/>
    <property type="match status" value="1"/>
</dbReference>
<evidence type="ECO:0000256" key="5">
    <source>
        <dbReference type="ARBA" id="ARBA00022679"/>
    </source>
</evidence>
<dbReference type="EC" id="2.7.13.3" evidence="3"/>
<keyword evidence="7" id="KW-0902">Two-component regulatory system</keyword>
<dbReference type="GO" id="GO:0016036">
    <property type="term" value="P:cellular response to phosphate starvation"/>
    <property type="evidence" value="ECO:0007669"/>
    <property type="project" value="TreeGrafter"/>
</dbReference>
<keyword evidence="12" id="KW-1185">Reference proteome</keyword>
<dbReference type="SMART" id="SM00387">
    <property type="entry name" value="HATPase_c"/>
    <property type="match status" value="1"/>
</dbReference>
<dbReference type="GO" id="GO:0004721">
    <property type="term" value="F:phosphoprotein phosphatase activity"/>
    <property type="evidence" value="ECO:0007669"/>
    <property type="project" value="TreeGrafter"/>
</dbReference>
<keyword evidence="5 11" id="KW-0808">Transferase</keyword>
<dbReference type="InterPro" id="IPR036890">
    <property type="entry name" value="HATPase_C_sf"/>
</dbReference>
<keyword evidence="9" id="KW-1133">Transmembrane helix</keyword>
<evidence type="ECO:0000256" key="3">
    <source>
        <dbReference type="ARBA" id="ARBA00012438"/>
    </source>
</evidence>
<organism evidence="11 12">
    <name type="scientific">Clostridium tepidiprofundi DSM 19306</name>
    <dbReference type="NCBI Taxonomy" id="1121338"/>
    <lineage>
        <taxon>Bacteria</taxon>
        <taxon>Bacillati</taxon>
        <taxon>Bacillota</taxon>
        <taxon>Clostridia</taxon>
        <taxon>Eubacteriales</taxon>
        <taxon>Clostridiaceae</taxon>
        <taxon>Clostridium</taxon>
    </lineage>
</organism>
<proteinExistence type="predicted"/>
<dbReference type="SMART" id="SM00388">
    <property type="entry name" value="HisKA"/>
    <property type="match status" value="1"/>
</dbReference>
<dbReference type="GO" id="GO:0005886">
    <property type="term" value="C:plasma membrane"/>
    <property type="evidence" value="ECO:0007669"/>
    <property type="project" value="TreeGrafter"/>
</dbReference>
<accession>A0A151B4M8</accession>
<dbReference type="FunFam" id="3.30.565.10:FF:000006">
    <property type="entry name" value="Sensor histidine kinase WalK"/>
    <property type="match status" value="1"/>
</dbReference>
<dbReference type="STRING" id="1121338.CLTEP_11810"/>
<dbReference type="AlphaFoldDB" id="A0A151B4M8"/>
<keyword evidence="8" id="KW-0175">Coiled coil</keyword>
<name>A0A151B4M8_9CLOT</name>
<feature type="coiled-coil region" evidence="8">
    <location>
        <begin position="178"/>
        <end position="205"/>
    </location>
</feature>
<dbReference type="InterPro" id="IPR003661">
    <property type="entry name" value="HisK_dim/P_dom"/>
</dbReference>
<evidence type="ECO:0000256" key="2">
    <source>
        <dbReference type="ARBA" id="ARBA00004370"/>
    </source>
</evidence>
<reference evidence="11 12" key="1">
    <citation type="submission" date="2016-02" db="EMBL/GenBank/DDBJ databases">
        <title>Genome sequence of Clostridium tepidiprofundi DSM 19306.</title>
        <authorList>
            <person name="Poehlein A."/>
            <person name="Daniel R."/>
        </authorList>
    </citation>
    <scope>NUCLEOTIDE SEQUENCE [LARGE SCALE GENOMIC DNA]</scope>
    <source>
        <strain evidence="11 12">DSM 19306</strain>
    </source>
</reference>
<dbReference type="SUPFAM" id="SSF55874">
    <property type="entry name" value="ATPase domain of HSP90 chaperone/DNA topoisomerase II/histidine kinase"/>
    <property type="match status" value="1"/>
</dbReference>
<comment type="subcellular location">
    <subcellularLocation>
        <location evidence="2">Membrane</location>
    </subcellularLocation>
</comment>
<dbReference type="RefSeq" id="WP_066823948.1">
    <property type="nucleotide sequence ID" value="NZ_LTBA01000009.1"/>
</dbReference>